<feature type="non-terminal residue" evidence="1">
    <location>
        <position position="1"/>
    </location>
</feature>
<accession>A0A4P9WLK1</accession>
<proteinExistence type="predicted"/>
<keyword evidence="2" id="KW-1185">Reference proteome</keyword>
<dbReference type="AlphaFoldDB" id="A0A4P9WLK1"/>
<evidence type="ECO:0000313" key="2">
    <source>
        <dbReference type="Proteomes" id="UP000269721"/>
    </source>
</evidence>
<feature type="non-terminal residue" evidence="1">
    <location>
        <position position="94"/>
    </location>
</feature>
<reference evidence="2" key="1">
    <citation type="journal article" date="2018" name="Nat. Microbiol.">
        <title>Leveraging single-cell genomics to expand the fungal tree of life.</title>
        <authorList>
            <person name="Ahrendt S.R."/>
            <person name="Quandt C.A."/>
            <person name="Ciobanu D."/>
            <person name="Clum A."/>
            <person name="Salamov A."/>
            <person name="Andreopoulos B."/>
            <person name="Cheng J.F."/>
            <person name="Woyke T."/>
            <person name="Pelin A."/>
            <person name="Henrissat B."/>
            <person name="Reynolds N.K."/>
            <person name="Benny G.L."/>
            <person name="Smith M.E."/>
            <person name="James T.Y."/>
            <person name="Grigoriev I.V."/>
        </authorList>
    </citation>
    <scope>NUCLEOTIDE SEQUENCE [LARGE SCALE GENOMIC DNA]</scope>
</reference>
<evidence type="ECO:0000313" key="1">
    <source>
        <dbReference type="EMBL" id="RKO93754.1"/>
    </source>
</evidence>
<name>A0A4P9WLK1_9FUNG</name>
<sequence length="94" mass="10254">ITCSQFNCLLKDISNHPVFFNDSGNNQAPVCLQLIVSRKQLEFHGNAAGVGAVALMWRISEGAVVKFTDQIVTANPSLEPLVVAWPDAVEQMEI</sequence>
<organism evidence="1 2">
    <name type="scientific">Blyttiomyces helicus</name>
    <dbReference type="NCBI Taxonomy" id="388810"/>
    <lineage>
        <taxon>Eukaryota</taxon>
        <taxon>Fungi</taxon>
        <taxon>Fungi incertae sedis</taxon>
        <taxon>Chytridiomycota</taxon>
        <taxon>Chytridiomycota incertae sedis</taxon>
        <taxon>Chytridiomycetes</taxon>
        <taxon>Chytridiomycetes incertae sedis</taxon>
        <taxon>Blyttiomyces</taxon>
    </lineage>
</organism>
<dbReference type="OrthoDB" id="2641813at2759"/>
<dbReference type="Proteomes" id="UP000269721">
    <property type="component" value="Unassembled WGS sequence"/>
</dbReference>
<gene>
    <name evidence="1" type="ORF">BDK51DRAFT_4913</name>
</gene>
<dbReference type="EMBL" id="KZ994125">
    <property type="protein sequence ID" value="RKO93754.1"/>
    <property type="molecule type" value="Genomic_DNA"/>
</dbReference>
<protein>
    <submittedName>
        <fullName evidence="1">Uncharacterized protein</fullName>
    </submittedName>
</protein>